<evidence type="ECO:0000259" key="3">
    <source>
        <dbReference type="Pfam" id="PF00206"/>
    </source>
</evidence>
<dbReference type="EC" id="5.5.1.2" evidence="2"/>
<gene>
    <name evidence="4" type="ORF">ABID21_001557</name>
</gene>
<dbReference type="Proteomes" id="UP001549031">
    <property type="component" value="Unassembled WGS sequence"/>
</dbReference>
<dbReference type="InterPro" id="IPR022761">
    <property type="entry name" value="Fumarate_lyase_N"/>
</dbReference>
<name>A0ABV2H4H8_9HYPH</name>
<dbReference type="InterPro" id="IPR000362">
    <property type="entry name" value="Fumarate_lyase_fam"/>
</dbReference>
<dbReference type="Pfam" id="PF00206">
    <property type="entry name" value="Lyase_1"/>
    <property type="match status" value="1"/>
</dbReference>
<dbReference type="GO" id="GO:0047472">
    <property type="term" value="F:3-carboxy-cis,cis-muconate cycloisomerase activity"/>
    <property type="evidence" value="ECO:0007669"/>
    <property type="project" value="UniProtKB-EC"/>
</dbReference>
<dbReference type="InterPro" id="IPR012789">
    <property type="entry name" value="Protocat_PcaB-like"/>
</dbReference>
<reference evidence="4 5" key="1">
    <citation type="submission" date="2024-06" db="EMBL/GenBank/DDBJ databases">
        <title>Genomic Encyclopedia of Type Strains, Phase IV (KMG-IV): sequencing the most valuable type-strain genomes for metagenomic binning, comparative biology and taxonomic classification.</title>
        <authorList>
            <person name="Goeker M."/>
        </authorList>
    </citation>
    <scope>NUCLEOTIDE SEQUENCE [LARGE SCALE GENOMIC DNA]</scope>
    <source>
        <strain evidence="4 5">DSM 105042</strain>
    </source>
</reference>
<dbReference type="InterPro" id="IPR008948">
    <property type="entry name" value="L-Aspartase-like"/>
</dbReference>
<dbReference type="RefSeq" id="WP_247243405.1">
    <property type="nucleotide sequence ID" value="NZ_JALJRA010000005.1"/>
</dbReference>
<feature type="domain" description="Fumarate lyase N-terminal" evidence="3">
    <location>
        <begin position="24"/>
        <end position="292"/>
    </location>
</feature>
<dbReference type="PANTHER" id="PTHR43172:SF2">
    <property type="entry name" value="ADENYLOSUCCINATE LYASE C-TERMINAL DOMAIN-CONTAINING PROTEIN"/>
    <property type="match status" value="1"/>
</dbReference>
<organism evidence="4 5">
    <name type="scientific">Pseudorhizobium tarimense</name>
    <dbReference type="NCBI Taxonomy" id="1079109"/>
    <lineage>
        <taxon>Bacteria</taxon>
        <taxon>Pseudomonadati</taxon>
        <taxon>Pseudomonadota</taxon>
        <taxon>Alphaproteobacteria</taxon>
        <taxon>Hyphomicrobiales</taxon>
        <taxon>Rhizobiaceae</taxon>
        <taxon>Rhizobium/Agrobacterium group</taxon>
        <taxon>Pseudorhizobium</taxon>
    </lineage>
</organism>
<keyword evidence="4" id="KW-0413">Isomerase</keyword>
<protein>
    <recommendedName>
        <fullName evidence="2">3-carboxy-cis,cis-muconate cycloisomerase</fullName>
        <ecNumber evidence="2">5.5.1.2</ecNumber>
    </recommendedName>
</protein>
<dbReference type="InterPro" id="IPR020557">
    <property type="entry name" value="Fumarate_lyase_CS"/>
</dbReference>
<keyword evidence="5" id="KW-1185">Reference proteome</keyword>
<evidence type="ECO:0000313" key="4">
    <source>
        <dbReference type="EMBL" id="MET3585448.1"/>
    </source>
</evidence>
<evidence type="ECO:0000313" key="5">
    <source>
        <dbReference type="Proteomes" id="UP001549031"/>
    </source>
</evidence>
<dbReference type="PANTHER" id="PTHR43172">
    <property type="entry name" value="ADENYLOSUCCINATE LYASE"/>
    <property type="match status" value="1"/>
</dbReference>
<proteinExistence type="inferred from homology"/>
<dbReference type="PRINTS" id="PR00145">
    <property type="entry name" value="ARGSUCLYASE"/>
</dbReference>
<comment type="caution">
    <text evidence="4">The sequence shown here is derived from an EMBL/GenBank/DDBJ whole genome shotgun (WGS) entry which is preliminary data.</text>
</comment>
<dbReference type="Gene3D" id="1.20.200.10">
    <property type="entry name" value="Fumarase/aspartase (Central domain)"/>
    <property type="match status" value="1"/>
</dbReference>
<dbReference type="PROSITE" id="PS00163">
    <property type="entry name" value="FUMARATE_LYASES"/>
    <property type="match status" value="1"/>
</dbReference>
<dbReference type="NCBIfam" id="NF004631">
    <property type="entry name" value="PRK05975.1"/>
    <property type="match status" value="1"/>
</dbReference>
<evidence type="ECO:0000256" key="2">
    <source>
        <dbReference type="NCBIfam" id="TIGR02426"/>
    </source>
</evidence>
<dbReference type="PRINTS" id="PR00149">
    <property type="entry name" value="FUMRATELYASE"/>
</dbReference>
<dbReference type="SUPFAM" id="SSF48557">
    <property type="entry name" value="L-aspartase-like"/>
    <property type="match status" value="1"/>
</dbReference>
<dbReference type="NCBIfam" id="TIGR02426">
    <property type="entry name" value="protocat_pcaB"/>
    <property type="match status" value="1"/>
</dbReference>
<dbReference type="EMBL" id="JBEPLJ010000005">
    <property type="protein sequence ID" value="MET3585448.1"/>
    <property type="molecule type" value="Genomic_DNA"/>
</dbReference>
<evidence type="ECO:0000256" key="1">
    <source>
        <dbReference type="ARBA" id="ARBA00034772"/>
    </source>
</evidence>
<comment type="similarity">
    <text evidence="1">Belongs to the class-II fumarase/aspartase family.</text>
</comment>
<sequence length="355" mass="38061">MSSSAFTHPFLSALLGDDETAGFFSVEADIAAMLGFERALANAEAAAGLVPVAAAERIGEVCTTFVPDMSALRAGTAKDGVVVPEFVRQLRSAVGKELESYVHFGATSQDVIDTGLMLRLQQVCRMFLGRLSGLDEGFERLQDQIGSHRMMGRTRMQAAMPISVEDRLRAWREPLQRHRQRLEQFAAEGFPVQLGGAVGNLDKLRDKGPVIRLAVASELGLADEPQWQSQRDRVAEFAGLLSLITGSLGKLGQDVALLAQSGGEIELSGGGGSSAMAHKQNPVGAEVLVSLARFNATQVSGLHHSLVHEQERSGAAWTLEWLILPQMVMAAGAALRIATELLTNIRSLGSQIHNS</sequence>
<accession>A0ABV2H4H8</accession>